<dbReference type="EMBL" id="KE361634">
    <property type="protein sequence ID" value="EPQ28706.1"/>
    <property type="molecule type" value="Genomic_DNA"/>
</dbReference>
<feature type="compositionally biased region" description="Acidic residues" evidence="1">
    <location>
        <begin position="532"/>
        <end position="548"/>
    </location>
</feature>
<dbReference type="AlphaFoldDB" id="A0A061HDJ9"/>
<gene>
    <name evidence="2" type="ORF">PFL1_04009</name>
</gene>
<dbReference type="RefSeq" id="XP_007879723.1">
    <property type="nucleotide sequence ID" value="XM_007881532.1"/>
</dbReference>
<feature type="compositionally biased region" description="Basic and acidic residues" evidence="1">
    <location>
        <begin position="39"/>
        <end position="60"/>
    </location>
</feature>
<evidence type="ECO:0000313" key="2">
    <source>
        <dbReference type="EMBL" id="EPQ28706.1"/>
    </source>
</evidence>
<accession>A0A061HDJ9</accession>
<dbReference type="GeneID" id="19318116"/>
<evidence type="ECO:0000256" key="1">
    <source>
        <dbReference type="SAM" id="MobiDB-lite"/>
    </source>
</evidence>
<dbReference type="Proteomes" id="UP000053664">
    <property type="component" value="Unassembled WGS sequence"/>
</dbReference>
<evidence type="ECO:0000313" key="3">
    <source>
        <dbReference type="Proteomes" id="UP000053664"/>
    </source>
</evidence>
<feature type="compositionally biased region" description="Low complexity" evidence="1">
    <location>
        <begin position="431"/>
        <end position="445"/>
    </location>
</feature>
<protein>
    <recommendedName>
        <fullName evidence="4">Retrotransposon gag domain-containing protein</fullName>
    </recommendedName>
</protein>
<reference evidence="2 3" key="1">
    <citation type="journal article" date="2013" name="Plant Cell">
        <title>The transition from a phytopathogenic smut ancestor to an anamorphic biocontrol agent deciphered by comparative whole-genome analysis.</title>
        <authorList>
            <person name="Lefebvre F."/>
            <person name="Joly D.L."/>
            <person name="Labbe C."/>
            <person name="Teichmann B."/>
            <person name="Linning R."/>
            <person name="Belzile F."/>
            <person name="Bakkeren G."/>
            <person name="Belanger R.R."/>
        </authorList>
    </citation>
    <scope>NUCLEOTIDE SEQUENCE [LARGE SCALE GENOMIC DNA]</scope>
    <source>
        <strain evidence="2 3">PF-1</strain>
    </source>
</reference>
<name>A0A061HDJ9_9BASI</name>
<feature type="region of interest" description="Disordered" evidence="1">
    <location>
        <begin position="384"/>
        <end position="450"/>
    </location>
</feature>
<feature type="region of interest" description="Disordered" evidence="1">
    <location>
        <begin position="532"/>
        <end position="558"/>
    </location>
</feature>
<feature type="compositionally biased region" description="Acidic residues" evidence="1">
    <location>
        <begin position="165"/>
        <end position="175"/>
    </location>
</feature>
<dbReference type="eggNOG" id="ENOG502QRH7">
    <property type="taxonomic scope" value="Eukaryota"/>
</dbReference>
<feature type="region of interest" description="Disordered" evidence="1">
    <location>
        <begin position="31"/>
        <end position="60"/>
    </location>
</feature>
<proteinExistence type="predicted"/>
<feature type="region of interest" description="Disordered" evidence="1">
    <location>
        <begin position="120"/>
        <end position="175"/>
    </location>
</feature>
<organism evidence="2 3">
    <name type="scientific">Pseudozyma flocculosa PF-1</name>
    <dbReference type="NCBI Taxonomy" id="1277687"/>
    <lineage>
        <taxon>Eukaryota</taxon>
        <taxon>Fungi</taxon>
        <taxon>Dikarya</taxon>
        <taxon>Basidiomycota</taxon>
        <taxon>Ustilaginomycotina</taxon>
        <taxon>Ustilaginomycetes</taxon>
        <taxon>Ustilaginales</taxon>
        <taxon>Ustilaginaceae</taxon>
        <taxon>Pseudozyma</taxon>
    </lineage>
</organism>
<dbReference type="KEGG" id="pfp:PFL1_04009"/>
<dbReference type="HOGENOM" id="CLU_488451_0_0_1"/>
<sequence length="558" mass="61832">MSDLIDLMSMYKVQLKDTIQPLADRIQSLEVASASSSSKPHDEDERRRAAELEMAEERRRYDERMRAIKSKHRLAEESIDVTGAPAATATSTIPSLQPTSLDFAHDTSQLLRQTIRPGSEQPVAFTRDPPPHLRPVSRRTPAPRYTSRQPGVPHDSAAAAGYPTYDDDGSEDEGLDVPPTLQPTTRGATATRIQPTFAPAPATSLDASASASAPRRFNLKAEQIGTFDGSNADYFTSRIDSLLAHHSLDAAFELSVLEMLPLCFKGSAAKWFQYMPSSQRASLGQGWTQWRAAINRTFKEDYTTARNKAKERTWDWPNEDAATFYFDKTALLYAANPDWRDREIVLELMDCLPASLQCLLRLKIGPISTPEDFLNELRAQETPWKESEIERTASSVPTRRRQQASPPTPSTSSLSSFSTFSTPSKKPPSPAASLSDASPTSAAAAKQSVTSDYRPENAYYKTVNGQRVRHYKLPASGREIALKWACRTCGGDHFDFEHWHVTKPTQAQRAAAEVKAMQAYGFAMLEVEEPEALTTGEVDEESTPEMEGGEQTATSQNY</sequence>
<evidence type="ECO:0008006" key="4">
    <source>
        <dbReference type="Google" id="ProtNLM"/>
    </source>
</evidence>
<feature type="compositionally biased region" description="Low complexity" evidence="1">
    <location>
        <begin position="410"/>
        <end position="424"/>
    </location>
</feature>